<dbReference type="SUPFAM" id="SSF53474">
    <property type="entry name" value="alpha/beta-Hydrolases"/>
    <property type="match status" value="1"/>
</dbReference>
<accession>A0A4Y8MKA6</accession>
<reference evidence="2 3" key="1">
    <citation type="submission" date="2019-03" db="EMBL/GenBank/DDBJ databases">
        <title>Complete Genome Sequence of Paraburkholderia dipogonis ICMP 19430T, a Nitrogen-fixing Symbiont of the South African Invasive Legume Dipogon lignosus in New Zealand.</title>
        <authorList>
            <person name="De Meyer S.E."/>
        </authorList>
    </citation>
    <scope>NUCLEOTIDE SEQUENCE [LARGE SCALE GENOMIC DNA]</scope>
    <source>
        <strain evidence="2 3">ICMP 19430</strain>
    </source>
</reference>
<evidence type="ECO:0000313" key="2">
    <source>
        <dbReference type="EMBL" id="TFE37813.1"/>
    </source>
</evidence>
<feature type="domain" description="Dienelactone hydrolase" evidence="1">
    <location>
        <begin position="17"/>
        <end position="235"/>
    </location>
</feature>
<dbReference type="PANTHER" id="PTHR46623">
    <property type="entry name" value="CARBOXYMETHYLENEBUTENOLIDASE-RELATED"/>
    <property type="match status" value="1"/>
</dbReference>
<sequence>MNNAACDVLIPVGHEHMGAYFSRPGRVPIGGVVLIQEIFGVTPAMRAIADDLSMQGYAVAVPDIYWRLQRGLDLGNGESPVQRQLAVEYAGRFDECVGTSDIVAAVDWLNTTLASNHRPSVFGFCLGGRMAVRVAATTELTGMVSMYGVGLEKMEPEITGIKCPVQFHFGEDDNHNPMSTISSVAAIVDRRRRPGDEFFTYPSAQHAFYNRFRSDRFNPEAHKLAQERVLHFLAKRFSARTSNS</sequence>
<dbReference type="PANTHER" id="PTHR46623:SF6">
    <property type="entry name" value="ALPHA_BETA-HYDROLASES SUPERFAMILY PROTEIN"/>
    <property type="match status" value="1"/>
</dbReference>
<evidence type="ECO:0000313" key="3">
    <source>
        <dbReference type="Proteomes" id="UP000297385"/>
    </source>
</evidence>
<dbReference type="RefSeq" id="WP_134466330.1">
    <property type="nucleotide sequence ID" value="NZ_JBHMFL010000148.1"/>
</dbReference>
<gene>
    <name evidence="2" type="ORF">E2553_41255</name>
</gene>
<dbReference type="InterPro" id="IPR029058">
    <property type="entry name" value="AB_hydrolase_fold"/>
</dbReference>
<comment type="caution">
    <text evidence="2">The sequence shown here is derived from an EMBL/GenBank/DDBJ whole genome shotgun (WGS) entry which is preliminary data.</text>
</comment>
<evidence type="ECO:0000259" key="1">
    <source>
        <dbReference type="Pfam" id="PF01738"/>
    </source>
</evidence>
<dbReference type="InterPro" id="IPR002925">
    <property type="entry name" value="Dienelactn_hydro"/>
</dbReference>
<proteinExistence type="predicted"/>
<organism evidence="2 3">
    <name type="scientific">Paraburkholderia dipogonis</name>
    <dbReference type="NCBI Taxonomy" id="1211383"/>
    <lineage>
        <taxon>Bacteria</taxon>
        <taxon>Pseudomonadati</taxon>
        <taxon>Pseudomonadota</taxon>
        <taxon>Betaproteobacteria</taxon>
        <taxon>Burkholderiales</taxon>
        <taxon>Burkholderiaceae</taxon>
        <taxon>Paraburkholderia</taxon>
    </lineage>
</organism>
<dbReference type="InterPro" id="IPR051049">
    <property type="entry name" value="Dienelactone_hydrolase-like"/>
</dbReference>
<dbReference type="AlphaFoldDB" id="A0A4Y8MKA6"/>
<dbReference type="Pfam" id="PF01738">
    <property type="entry name" value="DLH"/>
    <property type="match status" value="1"/>
</dbReference>
<dbReference type="EMBL" id="SNVI01000005">
    <property type="protein sequence ID" value="TFE37813.1"/>
    <property type="molecule type" value="Genomic_DNA"/>
</dbReference>
<protein>
    <submittedName>
        <fullName evidence="2">Dienelactone hydrolase family protein</fullName>
    </submittedName>
</protein>
<dbReference type="Gene3D" id="3.40.50.1820">
    <property type="entry name" value="alpha/beta hydrolase"/>
    <property type="match status" value="1"/>
</dbReference>
<dbReference type="GeneID" id="97310752"/>
<dbReference type="GO" id="GO:0016787">
    <property type="term" value="F:hydrolase activity"/>
    <property type="evidence" value="ECO:0007669"/>
    <property type="project" value="UniProtKB-KW"/>
</dbReference>
<dbReference type="Proteomes" id="UP000297385">
    <property type="component" value="Unassembled WGS sequence"/>
</dbReference>
<keyword evidence="2" id="KW-0378">Hydrolase</keyword>
<name>A0A4Y8MKA6_9BURK</name>